<dbReference type="InParanoid" id="A0A1I2D7P0"/>
<dbReference type="RefSeq" id="WP_010526121.1">
    <property type="nucleotide sequence ID" value="NZ_AFSL01000003.1"/>
</dbReference>
<dbReference type="Proteomes" id="UP000181976">
    <property type="component" value="Unassembled WGS sequence"/>
</dbReference>
<keyword evidence="2" id="KW-1185">Reference proteome</keyword>
<reference evidence="1 2" key="1">
    <citation type="submission" date="2016-10" db="EMBL/GenBank/DDBJ databases">
        <authorList>
            <person name="de Groot N.N."/>
        </authorList>
    </citation>
    <scope>NUCLEOTIDE SEQUENCE [LARGE SCALE GENOMIC DNA]</scope>
    <source>
        <strain evidence="1 2">DSM 19012</strain>
    </source>
</reference>
<accession>A0A1I2D7P0</accession>
<dbReference type="OrthoDB" id="1466422at2"/>
<dbReference type="eggNOG" id="ENOG50310GM">
    <property type="taxonomic scope" value="Bacteria"/>
</dbReference>
<name>A0A1I2D7P0_9BACT</name>
<dbReference type="STRING" id="385682.SAMN05444380_11820"/>
<gene>
    <name evidence="1" type="ORF">SAMN05444380_11820</name>
</gene>
<evidence type="ECO:0000313" key="2">
    <source>
        <dbReference type="Proteomes" id="UP000181976"/>
    </source>
</evidence>
<dbReference type="EMBL" id="FONA01000018">
    <property type="protein sequence ID" value="SFE76525.1"/>
    <property type="molecule type" value="Genomic_DNA"/>
</dbReference>
<dbReference type="AlphaFoldDB" id="A0A1I2D7P0"/>
<protein>
    <submittedName>
        <fullName evidence="1">Uncharacterized protein</fullName>
    </submittedName>
</protein>
<proteinExistence type="predicted"/>
<sequence length="209" mass="23661">MKTAIQIILTIAILTLGYLCWESIQKPVRFKAARLMRQEKVIERLQQIRKAQRAYKSVYGKFTGSFDTLISFIDKDSLPLIRMEGRLTDSMIEEGITELKALKLGIIKRDTSYVAVKDSLFGRNFIADSIRYVPFTDQVEFEMAATTLKTASGVEVPVFEAKVHNNVFLQGLDRQLIVNINEEAEAYEKYPGLKVGSLTEANNSAGNWE</sequence>
<organism evidence="1 2">
    <name type="scientific">Thermophagus xiamenensis</name>
    <dbReference type="NCBI Taxonomy" id="385682"/>
    <lineage>
        <taxon>Bacteria</taxon>
        <taxon>Pseudomonadati</taxon>
        <taxon>Bacteroidota</taxon>
        <taxon>Bacteroidia</taxon>
        <taxon>Marinilabiliales</taxon>
        <taxon>Marinilabiliaceae</taxon>
        <taxon>Thermophagus</taxon>
    </lineage>
</organism>
<evidence type="ECO:0000313" key="1">
    <source>
        <dbReference type="EMBL" id="SFE76525.1"/>
    </source>
</evidence>